<dbReference type="EMBL" id="MUJZ01056316">
    <property type="protein sequence ID" value="OTF72404.1"/>
    <property type="molecule type" value="Genomic_DNA"/>
</dbReference>
<dbReference type="Proteomes" id="UP000194236">
    <property type="component" value="Unassembled WGS sequence"/>
</dbReference>
<dbReference type="InterPro" id="IPR036598">
    <property type="entry name" value="GOLD_dom_sf"/>
</dbReference>
<name>A0A1Y3AX90_EURMA</name>
<evidence type="ECO:0000313" key="3">
    <source>
        <dbReference type="EMBL" id="OTF72404.1"/>
    </source>
</evidence>
<dbReference type="GO" id="GO:0016020">
    <property type="term" value="C:membrane"/>
    <property type="evidence" value="ECO:0007669"/>
    <property type="project" value="UniProtKB-SubCell"/>
</dbReference>
<feature type="non-terminal residue" evidence="3">
    <location>
        <position position="114"/>
    </location>
</feature>
<proteinExistence type="inferred from homology"/>
<dbReference type="InterPro" id="IPR009038">
    <property type="entry name" value="GOLD_dom"/>
</dbReference>
<keyword evidence="1" id="KW-0812">Transmembrane</keyword>
<protein>
    <recommendedName>
        <fullName evidence="2">GOLD domain-containing protein</fullName>
    </recommendedName>
</protein>
<dbReference type="Pfam" id="PF01105">
    <property type="entry name" value="EMP24_GP25L"/>
    <property type="match status" value="1"/>
</dbReference>
<keyword evidence="1" id="KW-0472">Membrane</keyword>
<dbReference type="SUPFAM" id="SSF101576">
    <property type="entry name" value="Supernatant protein factor (SPF), C-terminal domain"/>
    <property type="match status" value="1"/>
</dbReference>
<dbReference type="AlphaFoldDB" id="A0A1Y3AX90"/>
<accession>A0A1Y3AX90</accession>
<reference evidence="3 4" key="1">
    <citation type="submission" date="2017-03" db="EMBL/GenBank/DDBJ databases">
        <title>Genome Survey of Euroglyphus maynei.</title>
        <authorList>
            <person name="Arlian L.G."/>
            <person name="Morgan M.S."/>
            <person name="Rider S.D."/>
        </authorList>
    </citation>
    <scope>NUCLEOTIDE SEQUENCE [LARGE SCALE GENOMIC DNA]</scope>
    <source>
        <strain evidence="3">Arlian Lab</strain>
        <tissue evidence="3">Whole body</tissue>
    </source>
</reference>
<feature type="domain" description="GOLD" evidence="2">
    <location>
        <begin position="16"/>
        <end position="106"/>
    </location>
</feature>
<sequence length="114" mass="13174">MEMVNMEMITLDIDEQQCFHEKYVDEKVNGNVKLSIIFDVIVGGFNDVNFHLKNTRTGHSLYNSLRTSNDRLMIAINEPGTYEYCFDNDGSTVSQSIKWIRFNVVITFNHPTGF</sequence>
<comment type="similarity">
    <text evidence="1">Belongs to the EMP24/GP25L family.</text>
</comment>
<evidence type="ECO:0000259" key="2">
    <source>
        <dbReference type="PROSITE" id="PS50866"/>
    </source>
</evidence>
<evidence type="ECO:0000256" key="1">
    <source>
        <dbReference type="RuleBase" id="RU003827"/>
    </source>
</evidence>
<dbReference type="OrthoDB" id="1929172at2759"/>
<comment type="subcellular location">
    <subcellularLocation>
        <location evidence="1">Membrane</location>
        <topology evidence="1">Single-pass type I membrane protein</topology>
    </subcellularLocation>
</comment>
<organism evidence="3 4">
    <name type="scientific">Euroglyphus maynei</name>
    <name type="common">Mayne's house dust mite</name>
    <dbReference type="NCBI Taxonomy" id="6958"/>
    <lineage>
        <taxon>Eukaryota</taxon>
        <taxon>Metazoa</taxon>
        <taxon>Ecdysozoa</taxon>
        <taxon>Arthropoda</taxon>
        <taxon>Chelicerata</taxon>
        <taxon>Arachnida</taxon>
        <taxon>Acari</taxon>
        <taxon>Acariformes</taxon>
        <taxon>Sarcoptiformes</taxon>
        <taxon>Astigmata</taxon>
        <taxon>Psoroptidia</taxon>
        <taxon>Analgoidea</taxon>
        <taxon>Pyroglyphidae</taxon>
        <taxon>Pyroglyphinae</taxon>
        <taxon>Euroglyphus</taxon>
    </lineage>
</organism>
<keyword evidence="4" id="KW-1185">Reference proteome</keyword>
<dbReference type="PROSITE" id="PS50866">
    <property type="entry name" value="GOLD"/>
    <property type="match status" value="1"/>
</dbReference>
<evidence type="ECO:0000313" key="4">
    <source>
        <dbReference type="Proteomes" id="UP000194236"/>
    </source>
</evidence>
<comment type="caution">
    <text evidence="3">The sequence shown here is derived from an EMBL/GenBank/DDBJ whole genome shotgun (WGS) entry which is preliminary data.</text>
</comment>
<gene>
    <name evidence="3" type="ORF">BLA29_014363</name>
</gene>